<evidence type="ECO:0000313" key="3">
    <source>
        <dbReference type="WBParaSite" id="TCLT_0000423701-mRNA-1"/>
    </source>
</evidence>
<dbReference type="InterPro" id="IPR011053">
    <property type="entry name" value="Single_hybrid_motif"/>
</dbReference>
<dbReference type="OMA" id="TAPDNQG"/>
<reference evidence="1 2" key="2">
    <citation type="submission" date="2018-11" db="EMBL/GenBank/DDBJ databases">
        <authorList>
            <consortium name="Pathogen Informatics"/>
        </authorList>
    </citation>
    <scope>NUCLEOTIDE SEQUENCE [LARGE SCALE GENOMIC DNA]</scope>
</reference>
<reference evidence="3" key="1">
    <citation type="submission" date="2017-02" db="UniProtKB">
        <authorList>
            <consortium name="WormBaseParasite"/>
        </authorList>
    </citation>
    <scope>IDENTIFICATION</scope>
</reference>
<accession>A0A0N5CVA7</accession>
<dbReference type="AlphaFoldDB" id="A0A0N5CVA7"/>
<protein>
    <submittedName>
        <fullName evidence="3">Protein Abitram</fullName>
    </submittedName>
</protein>
<dbReference type="PANTHER" id="PTHR13651">
    <property type="entry name" value="PROTEIN ABITRAM"/>
    <property type="match status" value="1"/>
</dbReference>
<organism evidence="3">
    <name type="scientific">Thelazia callipaeda</name>
    <name type="common">Oriental eyeworm</name>
    <name type="synonym">Parasitic nematode</name>
    <dbReference type="NCBI Taxonomy" id="103827"/>
    <lineage>
        <taxon>Eukaryota</taxon>
        <taxon>Metazoa</taxon>
        <taxon>Ecdysozoa</taxon>
        <taxon>Nematoda</taxon>
        <taxon>Chromadorea</taxon>
        <taxon>Rhabditida</taxon>
        <taxon>Spirurina</taxon>
        <taxon>Spiruromorpha</taxon>
        <taxon>Thelazioidea</taxon>
        <taxon>Thelaziidae</taxon>
        <taxon>Thelazia</taxon>
    </lineage>
</organism>
<dbReference type="GO" id="GO:0051015">
    <property type="term" value="F:actin filament binding"/>
    <property type="evidence" value="ECO:0007669"/>
    <property type="project" value="TreeGrafter"/>
</dbReference>
<dbReference type="WBParaSite" id="TCLT_0000423701-mRNA-1">
    <property type="protein sequence ID" value="TCLT_0000423701-mRNA-1"/>
    <property type="gene ID" value="TCLT_0000423701"/>
</dbReference>
<dbReference type="OrthoDB" id="48130at2759"/>
<dbReference type="STRING" id="103827.A0A0N5CVA7"/>
<dbReference type="InterPro" id="IPR039169">
    <property type="entry name" value="Abitram"/>
</dbReference>
<dbReference type="GO" id="GO:0003785">
    <property type="term" value="F:actin monomer binding"/>
    <property type="evidence" value="ECO:0007669"/>
    <property type="project" value="TreeGrafter"/>
</dbReference>
<dbReference type="EMBL" id="UYYF01004280">
    <property type="protein sequence ID" value="VDN01305.1"/>
    <property type="molecule type" value="Genomic_DNA"/>
</dbReference>
<dbReference type="SUPFAM" id="SSF51230">
    <property type="entry name" value="Single hybrid motif"/>
    <property type="match status" value="1"/>
</dbReference>
<dbReference type="GO" id="GO:0005634">
    <property type="term" value="C:nucleus"/>
    <property type="evidence" value="ECO:0007669"/>
    <property type="project" value="TreeGrafter"/>
</dbReference>
<dbReference type="GO" id="GO:0048813">
    <property type="term" value="P:dendrite morphogenesis"/>
    <property type="evidence" value="ECO:0007669"/>
    <property type="project" value="TreeGrafter"/>
</dbReference>
<dbReference type="GO" id="GO:0032433">
    <property type="term" value="C:filopodium tip"/>
    <property type="evidence" value="ECO:0007669"/>
    <property type="project" value="TreeGrafter"/>
</dbReference>
<dbReference type="Proteomes" id="UP000276776">
    <property type="component" value="Unassembled WGS sequence"/>
</dbReference>
<dbReference type="GO" id="GO:0030027">
    <property type="term" value="C:lamellipodium"/>
    <property type="evidence" value="ECO:0007669"/>
    <property type="project" value="TreeGrafter"/>
</dbReference>
<dbReference type="PANTHER" id="PTHR13651:SF0">
    <property type="entry name" value="PROTEIN ABITRAM"/>
    <property type="match status" value="1"/>
</dbReference>
<gene>
    <name evidence="1" type="ORF">TCLT_LOCUS4226</name>
</gene>
<evidence type="ECO:0000313" key="2">
    <source>
        <dbReference type="Proteomes" id="UP000276776"/>
    </source>
</evidence>
<dbReference type="GO" id="GO:0030833">
    <property type="term" value="P:regulation of actin filament polymerization"/>
    <property type="evidence" value="ECO:0007669"/>
    <property type="project" value="TreeGrafter"/>
</dbReference>
<name>A0A0N5CVA7_THECL</name>
<dbReference type="GO" id="GO:0051489">
    <property type="term" value="P:regulation of filopodium assembly"/>
    <property type="evidence" value="ECO:0007669"/>
    <property type="project" value="TreeGrafter"/>
</dbReference>
<sequence>MDSDHLSVIDRNYKRYFLKSGDNTLCYLRHPSGVVVVLLCKNHELMQKPIKEIQWHMKNKGVDRSKQKVMGKGKKGGLLLLPDTKLCVVYCEDGTHYVLRSGIKALLIEVNERLIENPNLMRTDTENCGYLAIMIPFANERLEAPEAFAEE</sequence>
<keyword evidence="2" id="KW-1185">Reference proteome</keyword>
<evidence type="ECO:0000313" key="1">
    <source>
        <dbReference type="EMBL" id="VDN01305.1"/>
    </source>
</evidence>
<proteinExistence type="predicted"/>
<dbReference type="GO" id="GO:0030425">
    <property type="term" value="C:dendrite"/>
    <property type="evidence" value="ECO:0007669"/>
    <property type="project" value="TreeGrafter"/>
</dbReference>